<dbReference type="InterPro" id="IPR013785">
    <property type="entry name" value="Aldolase_TIM"/>
</dbReference>
<dbReference type="AlphaFoldDB" id="A0A7X1AY82"/>
<evidence type="ECO:0000256" key="1">
    <source>
        <dbReference type="ARBA" id="ARBA00023239"/>
    </source>
</evidence>
<dbReference type="InterPro" id="IPR020625">
    <property type="entry name" value="Schiff_base-form_aldolases_AS"/>
</dbReference>
<dbReference type="PROSITE" id="PS00666">
    <property type="entry name" value="DHDPS_2"/>
    <property type="match status" value="1"/>
</dbReference>
<dbReference type="InterPro" id="IPR002220">
    <property type="entry name" value="DapA-like"/>
</dbReference>
<dbReference type="GO" id="GO:0005829">
    <property type="term" value="C:cytosol"/>
    <property type="evidence" value="ECO:0007669"/>
    <property type="project" value="TreeGrafter"/>
</dbReference>
<dbReference type="Proteomes" id="UP000525652">
    <property type="component" value="Unassembled WGS sequence"/>
</dbReference>
<proteinExistence type="inferred from homology"/>
<keyword evidence="1 3" id="KW-0456">Lyase</keyword>
<name>A0A7X1AY82_9BACT</name>
<protein>
    <submittedName>
        <fullName evidence="6">Dihydrodipicolinate synthase family protein</fullName>
    </submittedName>
</protein>
<evidence type="ECO:0000256" key="2">
    <source>
        <dbReference type="ARBA" id="ARBA00023270"/>
    </source>
</evidence>
<gene>
    <name evidence="6" type="ORF">H5P30_10245</name>
</gene>
<dbReference type="Pfam" id="PF00701">
    <property type="entry name" value="DHDPS"/>
    <property type="match status" value="1"/>
</dbReference>
<dbReference type="PRINTS" id="PR00146">
    <property type="entry name" value="DHPICSNTHASE"/>
</dbReference>
<dbReference type="PIRSF" id="PIRSF001365">
    <property type="entry name" value="DHDPS"/>
    <property type="match status" value="1"/>
</dbReference>
<dbReference type="EMBL" id="JACHVA010000082">
    <property type="protein sequence ID" value="MBC2602157.1"/>
    <property type="molecule type" value="Genomic_DNA"/>
</dbReference>
<dbReference type="SUPFAM" id="SSF51569">
    <property type="entry name" value="Aldolase"/>
    <property type="match status" value="1"/>
</dbReference>
<evidence type="ECO:0000256" key="5">
    <source>
        <dbReference type="PIRSR" id="PIRSR001365-2"/>
    </source>
</evidence>
<dbReference type="PANTHER" id="PTHR42849">
    <property type="entry name" value="N-ACETYLNEURAMINATE LYASE"/>
    <property type="match status" value="1"/>
</dbReference>
<dbReference type="GO" id="GO:0019262">
    <property type="term" value="P:N-acetylneuraminate catabolic process"/>
    <property type="evidence" value="ECO:0007669"/>
    <property type="project" value="TreeGrafter"/>
</dbReference>
<dbReference type="GO" id="GO:0008747">
    <property type="term" value="F:N-acetylneuraminate lyase activity"/>
    <property type="evidence" value="ECO:0007669"/>
    <property type="project" value="TreeGrafter"/>
</dbReference>
<dbReference type="RefSeq" id="WP_185692855.1">
    <property type="nucleotide sequence ID" value="NZ_JACHVA010000082.1"/>
</dbReference>
<comment type="caution">
    <text evidence="6">The sequence shown here is derived from an EMBL/GenBank/DDBJ whole genome shotgun (WGS) entry which is preliminary data.</text>
</comment>
<keyword evidence="7" id="KW-1185">Reference proteome</keyword>
<organism evidence="6 7">
    <name type="scientific">Puniceicoccus vermicola</name>
    <dbReference type="NCBI Taxonomy" id="388746"/>
    <lineage>
        <taxon>Bacteria</taxon>
        <taxon>Pseudomonadati</taxon>
        <taxon>Verrucomicrobiota</taxon>
        <taxon>Opitutia</taxon>
        <taxon>Puniceicoccales</taxon>
        <taxon>Puniceicoccaceae</taxon>
        <taxon>Puniceicoccus</taxon>
    </lineage>
</organism>
<feature type="active site" description="Proton donor/acceptor" evidence="4">
    <location>
        <position position="134"/>
    </location>
</feature>
<accession>A0A7X1AY82</accession>
<feature type="binding site" evidence="5">
    <location>
        <position position="46"/>
    </location>
    <ligand>
        <name>pyruvate</name>
        <dbReference type="ChEBI" id="CHEBI:15361"/>
    </ligand>
</feature>
<evidence type="ECO:0000313" key="6">
    <source>
        <dbReference type="EMBL" id="MBC2602157.1"/>
    </source>
</evidence>
<evidence type="ECO:0000256" key="4">
    <source>
        <dbReference type="PIRSR" id="PIRSR001365-1"/>
    </source>
</evidence>
<dbReference type="CDD" id="cd00408">
    <property type="entry name" value="DHDPS-like"/>
    <property type="match status" value="1"/>
</dbReference>
<feature type="active site" description="Schiff-base intermediate with substrate" evidence="4">
    <location>
        <position position="162"/>
    </location>
</feature>
<feature type="binding site" evidence="5">
    <location>
        <position position="205"/>
    </location>
    <ligand>
        <name>pyruvate</name>
        <dbReference type="ChEBI" id="CHEBI:15361"/>
    </ligand>
</feature>
<sequence length="306" mass="33402">MKIHGIIPPLVTPLKADETLDLEATSRLIEHVIAGGVHGLFILGTTGEGPNLSYDLRRQYIDFVTEKVDARIPVIVSISDTAYAESLSLADYSQKAGADAVAFTPPYYFIPGAPELHDFVQRMGDKVSLPFFLYNMPALTKVSLPLDVVELAFTMENCLGLKDSSGDLFYFKKIKRLIGDRDLTLLIGPEELLAESLLAGGNGGINGGANVFPKLYVKIYELMEAGDFRTAETLQREVMEISSRLFTIGKHGSSIIKGLKGALEVRGIAGRHLASPFSGFKDEDLQRVEKTVQALEARPVLAPYLA</sequence>
<dbReference type="Gene3D" id="3.20.20.70">
    <property type="entry name" value="Aldolase class I"/>
    <property type="match status" value="1"/>
</dbReference>
<dbReference type="SMART" id="SM01130">
    <property type="entry name" value="DHDPS"/>
    <property type="match status" value="1"/>
</dbReference>
<comment type="similarity">
    <text evidence="3">Belongs to the DapA family.</text>
</comment>
<keyword evidence="2" id="KW-0704">Schiff base</keyword>
<evidence type="ECO:0000313" key="7">
    <source>
        <dbReference type="Proteomes" id="UP000525652"/>
    </source>
</evidence>
<evidence type="ECO:0000256" key="3">
    <source>
        <dbReference type="PIRNR" id="PIRNR001365"/>
    </source>
</evidence>
<dbReference type="PANTHER" id="PTHR42849:SF1">
    <property type="entry name" value="N-ACETYLNEURAMINATE LYASE"/>
    <property type="match status" value="1"/>
</dbReference>
<reference evidence="6 7" key="1">
    <citation type="submission" date="2020-07" db="EMBL/GenBank/DDBJ databases">
        <authorList>
            <person name="Feng X."/>
        </authorList>
    </citation>
    <scope>NUCLEOTIDE SEQUENCE [LARGE SCALE GENOMIC DNA]</scope>
    <source>
        <strain evidence="6 7">JCM14086</strain>
    </source>
</reference>